<keyword evidence="2" id="KW-0808">Transferase</keyword>
<sequence length="216" mass="25350">MSYQIRQLEKSAKPSFVTLMTKAFEHDPLFDYLFANSAYNRRAKEEFVSFIFDKSSILSGEEVWGIFKNDILCGAYVVEKRHHVKSWKGKFRNISELMRLTRRMLRFSFRLPFRILLRVNNYMRLTRLPAPATAYYYLIMIGVDANIQGKGVGNRLLHHLFAAMHADEKSRGIALDTENRKNIHLYKKWGFTLNRETNIGNLKVYCMTYTKEDNGS</sequence>
<evidence type="ECO:0000313" key="2">
    <source>
        <dbReference type="EMBL" id="SDZ65666.1"/>
    </source>
</evidence>
<feature type="domain" description="N-acetyltransferase" evidence="1">
    <location>
        <begin position="3"/>
        <end position="212"/>
    </location>
</feature>
<keyword evidence="3" id="KW-1185">Reference proteome</keyword>
<protein>
    <submittedName>
        <fullName evidence="2">Acetyltransferase (GNAT) family protein</fullName>
    </submittedName>
</protein>
<dbReference type="CDD" id="cd04301">
    <property type="entry name" value="NAT_SF"/>
    <property type="match status" value="1"/>
</dbReference>
<dbReference type="Pfam" id="PF13508">
    <property type="entry name" value="Acetyltransf_7"/>
    <property type="match status" value="1"/>
</dbReference>
<dbReference type="PANTHER" id="PTHR42791:SF1">
    <property type="entry name" value="N-ACETYLTRANSFERASE DOMAIN-CONTAINING PROTEIN"/>
    <property type="match status" value="1"/>
</dbReference>
<dbReference type="InterPro" id="IPR016181">
    <property type="entry name" value="Acyl_CoA_acyltransferase"/>
</dbReference>
<dbReference type="GO" id="GO:0016747">
    <property type="term" value="F:acyltransferase activity, transferring groups other than amino-acyl groups"/>
    <property type="evidence" value="ECO:0007669"/>
    <property type="project" value="InterPro"/>
</dbReference>
<gene>
    <name evidence="2" type="ORF">SAMN05421736_12615</name>
</gene>
<dbReference type="InterPro" id="IPR000182">
    <property type="entry name" value="GNAT_dom"/>
</dbReference>
<dbReference type="Proteomes" id="UP000198935">
    <property type="component" value="Unassembled WGS sequence"/>
</dbReference>
<dbReference type="PANTHER" id="PTHR42791">
    <property type="entry name" value="GNAT FAMILY ACETYLTRANSFERASE"/>
    <property type="match status" value="1"/>
</dbReference>
<dbReference type="EMBL" id="FNPI01000026">
    <property type="protein sequence ID" value="SDZ65666.1"/>
    <property type="molecule type" value="Genomic_DNA"/>
</dbReference>
<dbReference type="InterPro" id="IPR052523">
    <property type="entry name" value="Trichothecene_AcTrans"/>
</dbReference>
<reference evidence="3" key="1">
    <citation type="submission" date="2016-10" db="EMBL/GenBank/DDBJ databases">
        <authorList>
            <person name="Varghese N."/>
            <person name="Submissions S."/>
        </authorList>
    </citation>
    <scope>NUCLEOTIDE SEQUENCE [LARGE SCALE GENOMIC DNA]</scope>
    <source>
        <strain evidence="3">SP</strain>
    </source>
</reference>
<evidence type="ECO:0000259" key="1">
    <source>
        <dbReference type="PROSITE" id="PS51186"/>
    </source>
</evidence>
<evidence type="ECO:0000313" key="3">
    <source>
        <dbReference type="Proteomes" id="UP000198935"/>
    </source>
</evidence>
<dbReference type="STRING" id="1503961.SAMN05421736_12615"/>
<dbReference type="OrthoDB" id="9775804at2"/>
<organism evidence="2 3">
    <name type="scientific">Evansella caseinilytica</name>
    <dbReference type="NCBI Taxonomy" id="1503961"/>
    <lineage>
        <taxon>Bacteria</taxon>
        <taxon>Bacillati</taxon>
        <taxon>Bacillota</taxon>
        <taxon>Bacilli</taxon>
        <taxon>Bacillales</taxon>
        <taxon>Bacillaceae</taxon>
        <taxon>Evansella</taxon>
    </lineage>
</organism>
<dbReference type="AlphaFoldDB" id="A0A1H3UTU3"/>
<dbReference type="Gene3D" id="3.40.630.30">
    <property type="match status" value="1"/>
</dbReference>
<dbReference type="SUPFAM" id="SSF55729">
    <property type="entry name" value="Acyl-CoA N-acyltransferases (Nat)"/>
    <property type="match status" value="1"/>
</dbReference>
<accession>A0A1H3UTU3</accession>
<name>A0A1H3UTU3_9BACI</name>
<proteinExistence type="predicted"/>
<dbReference type="PROSITE" id="PS51186">
    <property type="entry name" value="GNAT"/>
    <property type="match status" value="1"/>
</dbReference>